<protein>
    <submittedName>
        <fullName evidence="2">Hypothetical_protein</fullName>
    </submittedName>
</protein>
<reference evidence="2 3" key="2">
    <citation type="submission" date="2024-07" db="EMBL/GenBank/DDBJ databases">
        <authorList>
            <person name="Akdeniz Z."/>
        </authorList>
    </citation>
    <scope>NUCLEOTIDE SEQUENCE [LARGE SCALE GENOMIC DNA]</scope>
</reference>
<evidence type="ECO:0000313" key="2">
    <source>
        <dbReference type="EMBL" id="CAL6079825.1"/>
    </source>
</evidence>
<evidence type="ECO:0000313" key="3">
    <source>
        <dbReference type="Proteomes" id="UP001642409"/>
    </source>
</evidence>
<dbReference type="Proteomes" id="UP001642409">
    <property type="component" value="Unassembled WGS sequence"/>
</dbReference>
<name>A0AA86UR05_9EUKA</name>
<dbReference type="EMBL" id="CAXDID020000342">
    <property type="protein sequence ID" value="CAL6079825.1"/>
    <property type="molecule type" value="Genomic_DNA"/>
</dbReference>
<dbReference type="EMBL" id="CATOUU010000939">
    <property type="protein sequence ID" value="CAI9961347.1"/>
    <property type="molecule type" value="Genomic_DNA"/>
</dbReference>
<reference evidence="1" key="1">
    <citation type="submission" date="2023-06" db="EMBL/GenBank/DDBJ databases">
        <authorList>
            <person name="Kurt Z."/>
        </authorList>
    </citation>
    <scope>NUCLEOTIDE SEQUENCE</scope>
</reference>
<proteinExistence type="predicted"/>
<accession>A0AA86UR05</accession>
<keyword evidence="3" id="KW-1185">Reference proteome</keyword>
<dbReference type="AlphaFoldDB" id="A0AA86UR05"/>
<gene>
    <name evidence="1" type="ORF">HINF_LOCUS48992</name>
    <name evidence="2" type="ORF">HINF_LOCUS59572</name>
</gene>
<evidence type="ECO:0000313" key="1">
    <source>
        <dbReference type="EMBL" id="CAI9961347.1"/>
    </source>
</evidence>
<comment type="caution">
    <text evidence="1">The sequence shown here is derived from an EMBL/GenBank/DDBJ whole genome shotgun (WGS) entry which is preliminary data.</text>
</comment>
<sequence>MKRVGTSGFPARKYNTTKKSALQRAFNSAKQLLKLVEFAYFETVYSCFQQKCIHANHKQILLHSGGFAELIKLFETNSTWASQNFGHRFRVSVALYLSQILALRQKQAGSNGRAAAEAENTQRFKY</sequence>
<organism evidence="1">
    <name type="scientific">Hexamita inflata</name>
    <dbReference type="NCBI Taxonomy" id="28002"/>
    <lineage>
        <taxon>Eukaryota</taxon>
        <taxon>Metamonada</taxon>
        <taxon>Diplomonadida</taxon>
        <taxon>Hexamitidae</taxon>
        <taxon>Hexamitinae</taxon>
        <taxon>Hexamita</taxon>
    </lineage>
</organism>